<reference evidence="4" key="1">
    <citation type="journal article" date="2011" name="Proc. Natl. Acad. Sci. U.S.A.">
        <title>Obligate biotrophy features unraveled by the genomic analysis of rust fungi.</title>
        <authorList>
            <person name="Duplessis S."/>
            <person name="Cuomo C.A."/>
            <person name="Lin Y.-C."/>
            <person name="Aerts A."/>
            <person name="Tisserant E."/>
            <person name="Veneault-Fourrey C."/>
            <person name="Joly D.L."/>
            <person name="Hacquard S."/>
            <person name="Amselem J."/>
            <person name="Cantarel B.L."/>
            <person name="Chiu R."/>
            <person name="Coutinho P.M."/>
            <person name="Feau N."/>
            <person name="Field M."/>
            <person name="Frey P."/>
            <person name="Gelhaye E."/>
            <person name="Goldberg J."/>
            <person name="Grabherr M.G."/>
            <person name="Kodira C.D."/>
            <person name="Kohler A."/>
            <person name="Kuees U."/>
            <person name="Lindquist E.A."/>
            <person name="Lucas S.M."/>
            <person name="Mago R."/>
            <person name="Mauceli E."/>
            <person name="Morin E."/>
            <person name="Murat C."/>
            <person name="Pangilinan J.L."/>
            <person name="Park R."/>
            <person name="Pearson M."/>
            <person name="Quesneville H."/>
            <person name="Rouhier N."/>
            <person name="Sakthikumar S."/>
            <person name="Salamov A.A."/>
            <person name="Schmutz J."/>
            <person name="Selles B."/>
            <person name="Shapiro H."/>
            <person name="Tanguay P."/>
            <person name="Tuskan G.A."/>
            <person name="Henrissat B."/>
            <person name="Van de Peer Y."/>
            <person name="Rouze P."/>
            <person name="Ellis J.G."/>
            <person name="Dodds P.N."/>
            <person name="Schein J.E."/>
            <person name="Zhong S."/>
            <person name="Hamelin R.C."/>
            <person name="Grigoriev I.V."/>
            <person name="Szabo L.J."/>
            <person name="Martin F."/>
        </authorList>
    </citation>
    <scope>NUCLEOTIDE SEQUENCE [LARGE SCALE GENOMIC DNA]</scope>
    <source>
        <strain evidence="4">98AG31 / pathotype 3-4-7</strain>
    </source>
</reference>
<dbReference type="RefSeq" id="XP_007409418.1">
    <property type="nucleotide sequence ID" value="XM_007409356.1"/>
</dbReference>
<evidence type="ECO:0000313" key="3">
    <source>
        <dbReference type="EMBL" id="EGG07511.1"/>
    </source>
</evidence>
<evidence type="ECO:0000259" key="2">
    <source>
        <dbReference type="Pfam" id="PF10382"/>
    </source>
</evidence>
<feature type="region of interest" description="Disordered" evidence="1">
    <location>
        <begin position="172"/>
        <end position="209"/>
    </location>
</feature>
<dbReference type="GeneID" id="18931896"/>
<feature type="region of interest" description="Disordered" evidence="1">
    <location>
        <begin position="242"/>
        <end position="287"/>
    </location>
</feature>
<feature type="domain" description="5'-3' DNA helicase ZGRF1-like N-terminal" evidence="2">
    <location>
        <begin position="34"/>
        <end position="137"/>
    </location>
</feature>
<protein>
    <recommendedName>
        <fullName evidence="2">5'-3' DNA helicase ZGRF1-like N-terminal domain-containing protein</fullName>
    </recommendedName>
</protein>
<proteinExistence type="predicted"/>
<name>F4RJE5_MELLP</name>
<dbReference type="HOGENOM" id="CLU_909374_0_0_1"/>
<evidence type="ECO:0000313" key="4">
    <source>
        <dbReference type="Proteomes" id="UP000001072"/>
    </source>
</evidence>
<evidence type="ECO:0000256" key="1">
    <source>
        <dbReference type="SAM" id="MobiDB-lite"/>
    </source>
</evidence>
<dbReference type="VEuPathDB" id="FungiDB:MELLADRAFT_71680"/>
<dbReference type="Proteomes" id="UP000001072">
    <property type="component" value="Unassembled WGS sequence"/>
</dbReference>
<dbReference type="KEGG" id="mlr:MELLADRAFT_71680"/>
<accession>F4RJE5</accession>
<dbReference type="AlphaFoldDB" id="F4RJE5"/>
<sequence length="306" mass="34383">MAFDAAPRDSVSPKEADNRTASSSLVHEGLPVVIKKYSCMYTSDVYKNKKVWHDGEVRLHHVNSKAYLYSDRSDRLAETFVKAASRRSRLTSQPNAGPSCQLPDTFALTEDDEIEFNQVEDDHQLRASCYLAQIVNLIEVGYKVLPVATPINPQARQESSKRKMEFLDEHIKQSVKSKRPHPSNASTSKPVPQITPARSRPHNDTHTSPLKAIDSLRKRMITPLQAMPLQNALLAQPFHSPLRNRSAAPSELDSCPSHDTPSRNPFRPRPQIDQPISPHGSRVSNLKTLDMEWDSFCDASDEPDQT</sequence>
<gene>
    <name evidence="3" type="ORF">MELLADRAFT_71680</name>
</gene>
<dbReference type="OrthoDB" id="6513042at2759"/>
<dbReference type="eggNOG" id="ENOG502R570">
    <property type="taxonomic scope" value="Eukaryota"/>
</dbReference>
<dbReference type="Pfam" id="PF10382">
    <property type="entry name" value="ZGRF1-like_N"/>
    <property type="match status" value="1"/>
</dbReference>
<feature type="region of interest" description="Disordered" evidence="1">
    <location>
        <begin position="1"/>
        <end position="22"/>
    </location>
</feature>
<dbReference type="STRING" id="747676.F4RJE5"/>
<dbReference type="EMBL" id="GL883104">
    <property type="protein sequence ID" value="EGG07511.1"/>
    <property type="molecule type" value="Genomic_DNA"/>
</dbReference>
<organism evidence="4">
    <name type="scientific">Melampsora larici-populina (strain 98AG31 / pathotype 3-4-7)</name>
    <name type="common">Poplar leaf rust fungus</name>
    <dbReference type="NCBI Taxonomy" id="747676"/>
    <lineage>
        <taxon>Eukaryota</taxon>
        <taxon>Fungi</taxon>
        <taxon>Dikarya</taxon>
        <taxon>Basidiomycota</taxon>
        <taxon>Pucciniomycotina</taxon>
        <taxon>Pucciniomycetes</taxon>
        <taxon>Pucciniales</taxon>
        <taxon>Melampsoraceae</taxon>
        <taxon>Melampsora</taxon>
    </lineage>
</organism>
<dbReference type="InterPro" id="IPR018838">
    <property type="entry name" value="ZGRF1-like_N"/>
</dbReference>
<keyword evidence="4" id="KW-1185">Reference proteome</keyword>
<dbReference type="InParanoid" id="F4RJE5"/>